<dbReference type="PANTHER" id="PTHR10907">
    <property type="entry name" value="REGUCALCIN"/>
    <property type="match status" value="1"/>
</dbReference>
<name>A0ABP8GSK8_9BURK</name>
<evidence type="ECO:0000259" key="2">
    <source>
        <dbReference type="Pfam" id="PF08450"/>
    </source>
</evidence>
<reference evidence="4" key="1">
    <citation type="journal article" date="2019" name="Int. J. Syst. Evol. Microbiol.">
        <title>The Global Catalogue of Microorganisms (GCM) 10K type strain sequencing project: providing services to taxonomists for standard genome sequencing and annotation.</title>
        <authorList>
            <consortium name="The Broad Institute Genomics Platform"/>
            <consortium name="The Broad Institute Genome Sequencing Center for Infectious Disease"/>
            <person name="Wu L."/>
            <person name="Ma J."/>
        </authorList>
    </citation>
    <scope>NUCLEOTIDE SEQUENCE [LARGE SCALE GENOMIC DNA]</scope>
    <source>
        <strain evidence="4">JCM 17666</strain>
    </source>
</reference>
<gene>
    <name evidence="3" type="ORF">GCM10023144_15990</name>
</gene>
<dbReference type="PANTHER" id="PTHR10907:SF47">
    <property type="entry name" value="REGUCALCIN"/>
    <property type="match status" value="1"/>
</dbReference>
<proteinExistence type="inferred from homology"/>
<organism evidence="3 4">
    <name type="scientific">Pigmentiphaga soli</name>
    <dbReference type="NCBI Taxonomy" id="1007095"/>
    <lineage>
        <taxon>Bacteria</taxon>
        <taxon>Pseudomonadati</taxon>
        <taxon>Pseudomonadota</taxon>
        <taxon>Betaproteobacteria</taxon>
        <taxon>Burkholderiales</taxon>
        <taxon>Alcaligenaceae</taxon>
        <taxon>Pigmentiphaga</taxon>
    </lineage>
</organism>
<evidence type="ECO:0000313" key="4">
    <source>
        <dbReference type="Proteomes" id="UP001501671"/>
    </source>
</evidence>
<comment type="similarity">
    <text evidence="1">Belongs to the SMP-30/CGR1 family.</text>
</comment>
<dbReference type="InterPro" id="IPR013658">
    <property type="entry name" value="SGL"/>
</dbReference>
<evidence type="ECO:0000313" key="3">
    <source>
        <dbReference type="EMBL" id="GAA4329334.1"/>
    </source>
</evidence>
<dbReference type="Pfam" id="PF08450">
    <property type="entry name" value="SGL"/>
    <property type="match status" value="1"/>
</dbReference>
<feature type="domain" description="SMP-30/Gluconolactonase/LRE-like region" evidence="2">
    <location>
        <begin position="13"/>
        <end position="257"/>
    </location>
</feature>
<dbReference type="Gene3D" id="2.120.10.30">
    <property type="entry name" value="TolB, C-terminal domain"/>
    <property type="match status" value="1"/>
</dbReference>
<protein>
    <submittedName>
        <fullName evidence="3">CBU_1789 family Dot/Icm type IV secretion system effector</fullName>
    </submittedName>
</protein>
<sequence length="293" mass="31805">MNVSRFSAHNAELGESPRWNGSEHALYWVDVVGRTLHRRTPGRDDETRWPLPGLPGALAFRRAGGLLLALRNGIVLSNAPGQPWRAVDLPGIDFARERINDGATDSLGRFWFGTFSPQLAPGRGSLYRLDPDLRLYRMDSGFSMSNGIAFSPDERSMYFADTHGGRIWRYDFDAAAGTVSAREPFVDYQERHGLPDGCCIDTLGRLWVAEVGGARVACYAAHGDPARAPEIAIDLPVSKPTAVAFGGDGLSTLFIATQWRGLPAAERKRQPLAGACLAVLGPARGIPPHPFAA</sequence>
<dbReference type="EMBL" id="BAABFO010000006">
    <property type="protein sequence ID" value="GAA4329334.1"/>
    <property type="molecule type" value="Genomic_DNA"/>
</dbReference>
<dbReference type="InterPro" id="IPR011042">
    <property type="entry name" value="6-blade_b-propeller_TolB-like"/>
</dbReference>
<accession>A0ABP8GSK8</accession>
<dbReference type="Proteomes" id="UP001501671">
    <property type="component" value="Unassembled WGS sequence"/>
</dbReference>
<dbReference type="InterPro" id="IPR005511">
    <property type="entry name" value="SMP-30"/>
</dbReference>
<dbReference type="RefSeq" id="WP_345248096.1">
    <property type="nucleotide sequence ID" value="NZ_BAABFO010000006.1"/>
</dbReference>
<dbReference type="PRINTS" id="PR01790">
    <property type="entry name" value="SMP30FAMILY"/>
</dbReference>
<evidence type="ECO:0000256" key="1">
    <source>
        <dbReference type="ARBA" id="ARBA00008853"/>
    </source>
</evidence>
<comment type="caution">
    <text evidence="3">The sequence shown here is derived from an EMBL/GenBank/DDBJ whole genome shotgun (WGS) entry which is preliminary data.</text>
</comment>
<keyword evidence="4" id="KW-1185">Reference proteome</keyword>
<dbReference type="SUPFAM" id="SSF63829">
    <property type="entry name" value="Calcium-dependent phosphotriesterase"/>
    <property type="match status" value="1"/>
</dbReference>